<dbReference type="InterPro" id="IPR036465">
    <property type="entry name" value="vWFA_dom_sf"/>
</dbReference>
<dbReference type="Pfam" id="PF08441">
    <property type="entry name" value="Integrin_A_Ig_1"/>
    <property type="match status" value="1"/>
</dbReference>
<feature type="compositionally biased region" description="Acidic residues" evidence="17">
    <location>
        <begin position="998"/>
        <end position="1029"/>
    </location>
</feature>
<dbReference type="GO" id="GO:0005178">
    <property type="term" value="F:integrin binding"/>
    <property type="evidence" value="ECO:0007669"/>
    <property type="project" value="TreeGrafter"/>
</dbReference>
<dbReference type="Pfam" id="PF20805">
    <property type="entry name" value="Integrin_A_Ig_2"/>
    <property type="match status" value="1"/>
</dbReference>
<dbReference type="PROSITE" id="PS51470">
    <property type="entry name" value="FG_GAP"/>
    <property type="match status" value="3"/>
</dbReference>
<comment type="caution">
    <text evidence="19">The sequence shown here is derived from an EMBL/GenBank/DDBJ whole genome shotgun (WGS) entry which is preliminary data.</text>
</comment>
<dbReference type="GO" id="GO:0007160">
    <property type="term" value="P:cell-matrix adhesion"/>
    <property type="evidence" value="ECO:0007669"/>
    <property type="project" value="TreeGrafter"/>
</dbReference>
<evidence type="ECO:0000256" key="6">
    <source>
        <dbReference type="ARBA" id="ARBA00022737"/>
    </source>
</evidence>
<proteinExistence type="inferred from homology"/>
<dbReference type="Gene3D" id="2.60.40.1460">
    <property type="entry name" value="Integrin domains. Chain A, domain 2"/>
    <property type="match status" value="1"/>
</dbReference>
<comment type="subcellular location">
    <subcellularLocation>
        <location evidence="1 16">Membrane</location>
        <topology evidence="1 16">Single-pass type I membrane protein</topology>
    </subcellularLocation>
</comment>
<dbReference type="Proteomes" id="UP001460270">
    <property type="component" value="Unassembled WGS sequence"/>
</dbReference>
<evidence type="ECO:0000313" key="19">
    <source>
        <dbReference type="EMBL" id="KAK7930751.1"/>
    </source>
</evidence>
<dbReference type="InterPro" id="IPR013519">
    <property type="entry name" value="Int_alpha_beta-p"/>
</dbReference>
<feature type="repeat" description="FG-GAP" evidence="15">
    <location>
        <begin position="283"/>
        <end position="335"/>
    </location>
</feature>
<dbReference type="SMART" id="SM00327">
    <property type="entry name" value="VWA"/>
    <property type="match status" value="1"/>
</dbReference>
<comment type="similarity">
    <text evidence="2 16">Belongs to the integrin alpha chain family.</text>
</comment>
<dbReference type="GO" id="GO:0007229">
    <property type="term" value="P:integrin-mediated signaling pathway"/>
    <property type="evidence" value="ECO:0007669"/>
    <property type="project" value="UniProtKB-KW"/>
</dbReference>
<dbReference type="SUPFAM" id="SSF53300">
    <property type="entry name" value="vWA-like"/>
    <property type="match status" value="1"/>
</dbReference>
<keyword evidence="7" id="KW-0106">Calcium</keyword>
<evidence type="ECO:0000256" key="1">
    <source>
        <dbReference type="ARBA" id="ARBA00004479"/>
    </source>
</evidence>
<dbReference type="InterPro" id="IPR013649">
    <property type="entry name" value="Integrin_alpha_Ig-like_1"/>
</dbReference>
<dbReference type="Gene3D" id="2.60.40.1510">
    <property type="entry name" value="ntegrin, alpha v. Chain A, domain 3"/>
    <property type="match status" value="1"/>
</dbReference>
<dbReference type="Pfam" id="PF21520">
    <property type="entry name" value="ITGAX-like_Ig_3"/>
    <property type="match status" value="1"/>
</dbReference>
<keyword evidence="9 16" id="KW-1133">Transmembrane helix</keyword>
<sequence length="1043" mass="117365">MLIWSDPGVEPTTSLLGSQTVSVSWAFNIDLREPDVYDGDEEGFFGFKVLQVGSSTNKGMIVTAPLYMNGSGAVFLRKKNEEPPPPFTAENVTVGEEELPVKHFGLSIAKDLTQPQLTFAAVQFSTELRTVFTFNDYTNDTASSKLEKEEQLKGLTNTHMALDFVLKNHLNNTSSGATDGATKVLVLITDGDPRINFFNSNKWINPTQSMNEQRVWNSGHTEQGTLCVEGHSSTEQVERRKRRDLCSLFLMFFFLVGTGRSALGLGGLTDVARVPHELRGETETQIQDSELEEDSYMGYSVSVGEKNKTALYFTGAPRYKHKGQVVLFTASTNGKWSPTQRISGKQHGSYFGAEICSVDVDSDGDTDFLFVGAPLFYQTHRVAEGKIYIYKLTHKTDSETPLSEPAGKPEQRSSVSVPGDRSRGIRSTHSQRILGEKVRPGLQFFGQSIDGSSDVGNDGLPDLLIGSRGAAVVLKSKPVFNVTTRLSFEPHEINIDKIKCPSNMEDFVPLVNLTICFEMVEATKSSAGAVKPGLNISYSLDVDPTRQTFRGFFNSTTKKRNFTETYELRDRETCLKHSVYMPKCVTDTLSSIKINMNFSQVESERADAALNTDSYKEASVEVPFEKRCRQATCVAEIEVDFDFKSPFLLVADHNQFNVIVTLSNNGEDSYNTSLTIYHPTGLSFSKMNLLQDSKSKVLHRCHGIEGGTDEQRQSCSVSHPVYRSQSQAKFMIAFRVVREYDWKEFLSLNITGHSDNQNSSKGSLVKTIPVLFEIKMTLVVGEDSTTYMNFTTEHPDPKTLVTTYTVDNYGWRDFPANVTLVFPTKLEHNFEMKNYRVRVTPNITQCIEDESDFFSTDNYCSPERECKSMVCEPFILTNESVEFQLFGDVQFKGLGQDSVPFLKRYTGLDNEVEFKSFLFVAYDKEKYSLDLHNLKTNIEDSYHNIPWEDIEPSLKSESEVKIEMIILPDKMLIILTGAGGGLFLLILITVIMFKYGMEEDEEENEEEEEEEADQSETEDKDDKEDEPEENKDLLEKQEIMTDV</sequence>
<dbReference type="InterPro" id="IPR000413">
    <property type="entry name" value="Integrin_alpha"/>
</dbReference>
<feature type="region of interest" description="Disordered" evidence="17">
    <location>
        <begin position="998"/>
        <end position="1043"/>
    </location>
</feature>
<dbReference type="Pfam" id="PF00092">
    <property type="entry name" value="VWA"/>
    <property type="match status" value="1"/>
</dbReference>
<dbReference type="InterPro" id="IPR002035">
    <property type="entry name" value="VWF_A"/>
</dbReference>
<dbReference type="InterPro" id="IPR048633">
    <property type="entry name" value="ITGAX-like_Ig_3"/>
</dbReference>
<feature type="compositionally biased region" description="Basic and acidic residues" evidence="17">
    <location>
        <begin position="1030"/>
        <end position="1043"/>
    </location>
</feature>
<evidence type="ECO:0000256" key="7">
    <source>
        <dbReference type="ARBA" id="ARBA00022837"/>
    </source>
</evidence>
<keyword evidence="12" id="KW-1015">Disulfide bond</keyword>
<feature type="region of interest" description="Disordered" evidence="17">
    <location>
        <begin position="398"/>
        <end position="427"/>
    </location>
</feature>
<dbReference type="GO" id="GO:0098609">
    <property type="term" value="P:cell-cell adhesion"/>
    <property type="evidence" value="ECO:0007669"/>
    <property type="project" value="TreeGrafter"/>
</dbReference>
<keyword evidence="8 16" id="KW-0130">Cell adhesion</keyword>
<dbReference type="GO" id="GO:0008305">
    <property type="term" value="C:integrin complex"/>
    <property type="evidence" value="ECO:0007669"/>
    <property type="project" value="InterPro"/>
</dbReference>
<dbReference type="InterPro" id="IPR028994">
    <property type="entry name" value="Integrin_alpha_N"/>
</dbReference>
<dbReference type="SMART" id="SM00191">
    <property type="entry name" value="Int_alpha"/>
    <property type="match status" value="3"/>
</dbReference>
<dbReference type="Gene3D" id="2.130.10.130">
    <property type="entry name" value="Integrin alpha, N-terminal"/>
    <property type="match status" value="1"/>
</dbReference>
<evidence type="ECO:0000256" key="10">
    <source>
        <dbReference type="ARBA" id="ARBA00023037"/>
    </source>
</evidence>
<evidence type="ECO:0000256" key="17">
    <source>
        <dbReference type="SAM" id="MobiDB-lite"/>
    </source>
</evidence>
<dbReference type="GO" id="GO:0046872">
    <property type="term" value="F:metal ion binding"/>
    <property type="evidence" value="ECO:0007669"/>
    <property type="project" value="UniProtKB-KW"/>
</dbReference>
<evidence type="ECO:0000256" key="4">
    <source>
        <dbReference type="ARBA" id="ARBA00022723"/>
    </source>
</evidence>
<feature type="repeat" description="FG-GAP" evidence="15">
    <location>
        <begin position="337"/>
        <end position="399"/>
    </location>
</feature>
<evidence type="ECO:0000256" key="2">
    <source>
        <dbReference type="ARBA" id="ARBA00008054"/>
    </source>
</evidence>
<keyword evidence="3 16" id="KW-0812">Transmembrane</keyword>
<dbReference type="InterPro" id="IPR032695">
    <property type="entry name" value="Integrin_dom_sf"/>
</dbReference>
<keyword evidence="14" id="KW-0325">Glycoprotein</keyword>
<organism evidence="19 20">
    <name type="scientific">Mugilogobius chulae</name>
    <name type="common">yellowstripe goby</name>
    <dbReference type="NCBI Taxonomy" id="88201"/>
    <lineage>
        <taxon>Eukaryota</taxon>
        <taxon>Metazoa</taxon>
        <taxon>Chordata</taxon>
        <taxon>Craniata</taxon>
        <taxon>Vertebrata</taxon>
        <taxon>Euteleostomi</taxon>
        <taxon>Actinopterygii</taxon>
        <taxon>Neopterygii</taxon>
        <taxon>Teleostei</taxon>
        <taxon>Neoteleostei</taxon>
        <taxon>Acanthomorphata</taxon>
        <taxon>Gobiaria</taxon>
        <taxon>Gobiiformes</taxon>
        <taxon>Gobioidei</taxon>
        <taxon>Gobiidae</taxon>
        <taxon>Gobionellinae</taxon>
        <taxon>Mugilogobius</taxon>
    </lineage>
</organism>
<dbReference type="InterPro" id="IPR013517">
    <property type="entry name" value="FG-GAP"/>
</dbReference>
<evidence type="ECO:0000259" key="18">
    <source>
        <dbReference type="PROSITE" id="PS50234"/>
    </source>
</evidence>
<keyword evidence="5" id="KW-0732">Signal</keyword>
<dbReference type="PRINTS" id="PR01185">
    <property type="entry name" value="INTEGRINA"/>
</dbReference>
<dbReference type="GO" id="GO:0009897">
    <property type="term" value="C:external side of plasma membrane"/>
    <property type="evidence" value="ECO:0007669"/>
    <property type="project" value="TreeGrafter"/>
</dbReference>
<evidence type="ECO:0000256" key="3">
    <source>
        <dbReference type="ARBA" id="ARBA00022692"/>
    </source>
</evidence>
<feature type="repeat" description="FG-GAP" evidence="15">
    <location>
        <begin position="431"/>
        <end position="491"/>
    </location>
</feature>
<keyword evidence="4" id="KW-0479">Metal-binding</keyword>
<dbReference type="InterPro" id="IPR048285">
    <property type="entry name" value="Integrin_alpha_Ig-like_2"/>
</dbReference>
<dbReference type="EMBL" id="JBBPFD010000004">
    <property type="protein sequence ID" value="KAK7930751.1"/>
    <property type="molecule type" value="Genomic_DNA"/>
</dbReference>
<reference evidence="20" key="1">
    <citation type="submission" date="2024-04" db="EMBL/GenBank/DDBJ databases">
        <title>Salinicola lusitanus LLJ914,a marine bacterium isolated from the Okinawa Trough.</title>
        <authorList>
            <person name="Li J."/>
        </authorList>
    </citation>
    <scope>NUCLEOTIDE SEQUENCE [LARGE SCALE GENOMIC DNA]</scope>
</reference>
<evidence type="ECO:0000256" key="11">
    <source>
        <dbReference type="ARBA" id="ARBA00023136"/>
    </source>
</evidence>
<evidence type="ECO:0000256" key="15">
    <source>
        <dbReference type="PROSITE-ProRule" id="PRU00803"/>
    </source>
</evidence>
<keyword evidence="13 16" id="KW-0675">Receptor</keyword>
<dbReference type="PROSITE" id="PS50234">
    <property type="entry name" value="VWFA"/>
    <property type="match status" value="1"/>
</dbReference>
<evidence type="ECO:0000256" key="13">
    <source>
        <dbReference type="ARBA" id="ARBA00023170"/>
    </source>
</evidence>
<dbReference type="Gene3D" id="2.60.40.1530">
    <property type="entry name" value="ntegrin, alpha v. Chain A, domain 4"/>
    <property type="match status" value="1"/>
</dbReference>
<dbReference type="GO" id="GO:0033627">
    <property type="term" value="P:cell adhesion mediated by integrin"/>
    <property type="evidence" value="ECO:0007669"/>
    <property type="project" value="TreeGrafter"/>
</dbReference>
<evidence type="ECO:0000256" key="8">
    <source>
        <dbReference type="ARBA" id="ARBA00022889"/>
    </source>
</evidence>
<keyword evidence="11 16" id="KW-0472">Membrane</keyword>
<keyword evidence="10 16" id="KW-0401">Integrin</keyword>
<feature type="transmembrane region" description="Helical" evidence="16">
    <location>
        <begin position="971"/>
        <end position="993"/>
    </location>
</feature>
<evidence type="ECO:0000256" key="12">
    <source>
        <dbReference type="ARBA" id="ARBA00023157"/>
    </source>
</evidence>
<evidence type="ECO:0000256" key="16">
    <source>
        <dbReference type="RuleBase" id="RU003762"/>
    </source>
</evidence>
<keyword evidence="20" id="KW-1185">Reference proteome</keyword>
<dbReference type="PANTHER" id="PTHR23220">
    <property type="entry name" value="INTEGRIN ALPHA"/>
    <property type="match status" value="1"/>
</dbReference>
<protein>
    <recommendedName>
        <fullName evidence="18">VWFA domain-containing protein</fullName>
    </recommendedName>
</protein>
<evidence type="ECO:0000313" key="20">
    <source>
        <dbReference type="Proteomes" id="UP001460270"/>
    </source>
</evidence>
<dbReference type="Pfam" id="PF01839">
    <property type="entry name" value="FG-GAP"/>
    <property type="match status" value="1"/>
</dbReference>
<gene>
    <name evidence="19" type="ORF">WMY93_007146</name>
</gene>
<evidence type="ECO:0000256" key="9">
    <source>
        <dbReference type="ARBA" id="ARBA00022989"/>
    </source>
</evidence>
<feature type="domain" description="VWFA" evidence="18">
    <location>
        <begin position="101"/>
        <end position="301"/>
    </location>
</feature>
<accession>A0AAW0PQH3</accession>
<evidence type="ECO:0000256" key="14">
    <source>
        <dbReference type="ARBA" id="ARBA00023180"/>
    </source>
</evidence>
<dbReference type="AlphaFoldDB" id="A0AAW0PQH3"/>
<evidence type="ECO:0000256" key="5">
    <source>
        <dbReference type="ARBA" id="ARBA00022729"/>
    </source>
</evidence>
<dbReference type="SUPFAM" id="SSF69179">
    <property type="entry name" value="Integrin domains"/>
    <property type="match status" value="2"/>
</dbReference>
<dbReference type="PANTHER" id="PTHR23220:SF84">
    <property type="entry name" value="INTEGRIN ALPHA-L"/>
    <property type="match status" value="1"/>
</dbReference>
<dbReference type="SUPFAM" id="SSF69318">
    <property type="entry name" value="Integrin alpha N-terminal domain"/>
    <property type="match status" value="1"/>
</dbReference>
<name>A0AAW0PQH3_9GOBI</name>
<keyword evidence="6" id="KW-0677">Repeat</keyword>